<dbReference type="OMA" id="EDDVWEN"/>
<dbReference type="AlphaFoldDB" id="D3BE60"/>
<dbReference type="InterPro" id="IPR016024">
    <property type="entry name" value="ARM-type_fold"/>
</dbReference>
<proteinExistence type="predicted"/>
<dbReference type="GeneID" id="31362494"/>
<evidence type="ECO:0000313" key="2">
    <source>
        <dbReference type="Proteomes" id="UP000001396"/>
    </source>
</evidence>
<dbReference type="RefSeq" id="XP_020432311.1">
    <property type="nucleotide sequence ID" value="XM_020577863.1"/>
</dbReference>
<dbReference type="SUPFAM" id="SSF48371">
    <property type="entry name" value="ARM repeat"/>
    <property type="match status" value="1"/>
</dbReference>
<dbReference type="InParanoid" id="D3BE60"/>
<comment type="caution">
    <text evidence="1">The sequence shown here is derived from an EMBL/GenBank/DDBJ whole genome shotgun (WGS) entry which is preliminary data.</text>
</comment>
<dbReference type="EMBL" id="ADBJ01000031">
    <property type="protein sequence ID" value="EFA80191.1"/>
    <property type="molecule type" value="Genomic_DNA"/>
</dbReference>
<accession>D3BE60</accession>
<reference evidence="1 2" key="1">
    <citation type="journal article" date="2011" name="Genome Res.">
        <title>Phylogeny-wide analysis of social amoeba genomes highlights ancient origins for complex intercellular communication.</title>
        <authorList>
            <person name="Heidel A.J."/>
            <person name="Lawal H.M."/>
            <person name="Felder M."/>
            <person name="Schilde C."/>
            <person name="Helps N.R."/>
            <person name="Tunggal B."/>
            <person name="Rivero F."/>
            <person name="John U."/>
            <person name="Schleicher M."/>
            <person name="Eichinger L."/>
            <person name="Platzer M."/>
            <person name="Noegel A.A."/>
            <person name="Schaap P."/>
            <person name="Gloeckner G."/>
        </authorList>
    </citation>
    <scope>NUCLEOTIDE SEQUENCE [LARGE SCALE GENOMIC DNA]</scope>
    <source>
        <strain evidence="2">ATCC 26659 / Pp 5 / PN500</strain>
    </source>
</reference>
<dbReference type="InterPro" id="IPR053296">
    <property type="entry name" value="TSET_member_tstB"/>
</dbReference>
<evidence type="ECO:0000313" key="1">
    <source>
        <dbReference type="EMBL" id="EFA80191.1"/>
    </source>
</evidence>
<dbReference type="Proteomes" id="UP000001396">
    <property type="component" value="Unassembled WGS sequence"/>
</dbReference>
<dbReference type="STRING" id="670386.D3BE60"/>
<sequence>MSDHHHHSNGSGLSDKDLFETRCLSQYLQSKIPTNYDSLKQSLRDATDKKNSSKIQTSLQNLTYYKVEKDILDTLLSIISMTDDKKILKLAYYFLVEISAYRTQINNSAEIKNMITIFTKEMNHKDISRKVVSLKTTAMLAPNDSLVDSNIMEVISGILRKVGEDPDKVQKKKGFFSKVSDLGRERALLQYACFVACRNRFKNNPSLFMPIVEGIKCTDQVGARHAVQLTLDYAKENVSTVAATIKRFLPLLKANKGKEAVALIDPFARRSFIALCGLIAKQSSPADSKDFFQNICQSVMDSHTAVWCCAINTLCKFPWKTLESGTIEPISTTDNDTPSYYDPIGNVTPLLVGISNRIKTGFAVHISSHATQQSVPFTHMACKLINSLSQSYVKHQYPKDAAQNPQVGVWTELEKSDPKMPVHPFAGLTAAVTSLLQISPNISIRVQALRALVWLCPSSLCPAARAFFDIFKAQLYEPGHPILLFRELFGELYKRIVETPILSPFLLQLVYDWIDIVPHKVDTSLVRQIWETILNFGLEGRERVLQNCFSVMDRSIHPDFRVVSLEILKDIVFFLGDYANVITYENQNNSTTLAVTDNQALNSIILRLEQYAIFHPWQIRMTAIDALAKIAFLSSSAVRIHIYHFLTTSPNDSHGWTSVKSNNSTIINIIDQLLTLRSKWLPLLKTINPTQKKELINDHNSLTLQIGMFFDSPPTDYYPIGIETKQLVI</sequence>
<keyword evidence="2" id="KW-1185">Reference proteome</keyword>
<name>D3BE60_HETP5</name>
<gene>
    <name evidence="1" type="ORF">PPL_07013</name>
</gene>
<dbReference type="PANTHER" id="PTHR48151:SF3">
    <property type="entry name" value="SH3 DOMAIN-CONTAINING PROTEIN"/>
    <property type="match status" value="1"/>
</dbReference>
<protein>
    <submittedName>
        <fullName evidence="1">Uncharacterized protein</fullName>
    </submittedName>
</protein>
<dbReference type="PANTHER" id="PTHR48151">
    <property type="entry name" value="SH3 DOMAIN-CONTAINING PROTEIN"/>
    <property type="match status" value="1"/>
</dbReference>
<organism evidence="1 2">
    <name type="scientific">Heterostelium pallidum (strain ATCC 26659 / Pp 5 / PN500)</name>
    <name type="common">Cellular slime mold</name>
    <name type="synonym">Polysphondylium pallidum</name>
    <dbReference type="NCBI Taxonomy" id="670386"/>
    <lineage>
        <taxon>Eukaryota</taxon>
        <taxon>Amoebozoa</taxon>
        <taxon>Evosea</taxon>
        <taxon>Eumycetozoa</taxon>
        <taxon>Dictyostelia</taxon>
        <taxon>Acytosteliales</taxon>
        <taxon>Acytosteliaceae</taxon>
        <taxon>Heterostelium</taxon>
    </lineage>
</organism>